<dbReference type="RefSeq" id="WP_009992321.1">
    <property type="nucleotide sequence ID" value="NZ_CP011055.2"/>
</dbReference>
<evidence type="ECO:0000313" key="11">
    <source>
        <dbReference type="EMBL" id="QPG51082.1"/>
    </source>
</evidence>
<dbReference type="Proteomes" id="UP000278715">
    <property type="component" value="Chromosome"/>
</dbReference>
<reference evidence="16" key="2">
    <citation type="submission" date="2016-04" db="EMBL/GenBank/DDBJ databases">
        <authorList>
            <person name="Shah S.A."/>
            <person name="Garrett R.A."/>
        </authorList>
    </citation>
    <scope>NUCLEOTIDE SEQUENCE [LARGE SCALE GENOMIC DNA]</scope>
    <source>
        <strain evidence="16">ATCC 35091 / DSM 1616 / JCM 8930 / NBRC 15331 / P1</strain>
    </source>
</reference>
<name>A0A0E3MAR9_SACSO</name>
<evidence type="ECO:0000313" key="17">
    <source>
        <dbReference type="Proteomes" id="UP000267993"/>
    </source>
</evidence>
<dbReference type="Proteomes" id="UP000267993">
    <property type="component" value="Chromosome"/>
</dbReference>
<evidence type="ECO:0000313" key="2">
    <source>
        <dbReference type="EMBL" id="AKA76832.1"/>
    </source>
</evidence>
<proteinExistence type="predicted"/>
<dbReference type="Proteomes" id="UP000033057">
    <property type="component" value="Chromosome"/>
</dbReference>
<evidence type="ECO:0000313" key="16">
    <source>
        <dbReference type="Proteomes" id="UP000076770"/>
    </source>
</evidence>
<evidence type="ECO:0000313" key="12">
    <source>
        <dbReference type="EMBL" id="SAI84488.1"/>
    </source>
</evidence>
<accession>A0A0E3MAR9</accession>
<dbReference type="Proteomes" id="UP000594632">
    <property type="component" value="Chromosome"/>
</dbReference>
<reference evidence="17 18" key="4">
    <citation type="journal article" date="2018" name="Proc. Natl. Acad. Sci. U.S.A.">
        <title>Nonmutational mechanism of inheritance in the Archaeon Sulfolobus solfataricus.</title>
        <authorList>
            <person name="Payne S."/>
            <person name="McCarthy S."/>
            <person name="Johnson T."/>
            <person name="North E."/>
            <person name="Blum P."/>
        </authorList>
    </citation>
    <scope>NUCLEOTIDE SEQUENCE [LARGE SCALE GENOMIC DNA]</scope>
    <source>
        <strain evidence="5 17">SARC-H</strain>
        <strain evidence="6 21">SARC-I</strain>
        <strain evidence="8 22">SARC-N</strain>
        <strain evidence="9 23">SARC-O</strain>
        <strain evidence="10 18">SUL120</strain>
        <strain evidence="4 19">SULG</strain>
        <strain evidence="7 20">SULM</strain>
    </source>
</reference>
<evidence type="ECO:0000313" key="14">
    <source>
        <dbReference type="Proteomes" id="UP000033085"/>
    </source>
</evidence>
<evidence type="ECO:0000313" key="18">
    <source>
        <dbReference type="Proteomes" id="UP000269431"/>
    </source>
</evidence>
<protein>
    <submittedName>
        <fullName evidence="12">Dehydrogenase</fullName>
    </submittedName>
    <submittedName>
        <fullName evidence="1">NAD(P)/FAD-dependent oxidoreductase</fullName>
    </submittedName>
</protein>
<dbReference type="Gene3D" id="3.50.50.60">
    <property type="entry name" value="FAD/NAD(P)-binding domain"/>
    <property type="match status" value="2"/>
</dbReference>
<evidence type="ECO:0000313" key="4">
    <source>
        <dbReference type="EMBL" id="AZF68613.1"/>
    </source>
</evidence>
<dbReference type="EMBL" id="CP033237">
    <property type="protein sequence ID" value="AZF73853.1"/>
    <property type="molecule type" value="Genomic_DNA"/>
</dbReference>
<dbReference type="EMBL" id="CP011057">
    <property type="protein sequence ID" value="AKA79525.1"/>
    <property type="molecule type" value="Genomic_DNA"/>
</dbReference>
<dbReference type="KEGG" id="ssof:SULC_1909"/>
<evidence type="ECO:0000313" key="3">
    <source>
        <dbReference type="EMBL" id="AKA79525.1"/>
    </source>
</evidence>
<evidence type="ECO:0000313" key="20">
    <source>
        <dbReference type="Proteomes" id="UP000273443"/>
    </source>
</evidence>
<dbReference type="EMBL" id="CP050869">
    <property type="protein sequence ID" value="QPG51082.1"/>
    <property type="molecule type" value="Genomic_DNA"/>
</dbReference>
<sequence>MRIAILGGGVAGSTLAYLLSRINYEVTIFDINQHYVKPCGDIVPNIYTPPFNWKETFGIRRFSFYIDGEKIYDVEYRHTKWLVIDKWKWINDMRKSSKVIVTHDNNAKEFDYVIDSRGPYPMDREVVYTTRAIIETEEFDDEAILEFNTRYTGFYWIFPSKENEYNIGAGFLEYKNSKELLNYYLRKRFKNFEVKDIRGAPISIGSVKNKKLRIGEARGLVFPLSGEGIRPSAISAEYAFEAIHKEKDLDGFLNEKLSIIEKRIKIQKMLLDLYRYSSLNLRKTFMRIFFKNEVLIDTYLEDKMDLNGIIESLKSVRANGGIIRKFEEQER</sequence>
<evidence type="ECO:0000313" key="23">
    <source>
        <dbReference type="Proteomes" id="UP000282269"/>
    </source>
</evidence>
<dbReference type="Proteomes" id="UP000033106">
    <property type="component" value="Chromosome"/>
</dbReference>
<dbReference type="KEGG" id="ssol:SULB_1911"/>
<organism evidence="1 14">
    <name type="scientific">Saccharolobus solfataricus</name>
    <name type="common">Sulfolobus solfataricus</name>
    <dbReference type="NCBI Taxonomy" id="2287"/>
    <lineage>
        <taxon>Archaea</taxon>
        <taxon>Thermoproteota</taxon>
        <taxon>Thermoprotei</taxon>
        <taxon>Sulfolobales</taxon>
        <taxon>Sulfolobaceae</taxon>
        <taxon>Saccharolobus</taxon>
    </lineage>
</organism>
<gene>
    <name evidence="11" type="ORF">HFC64_15760</name>
    <name evidence="12" type="ORF">SSOP1_0934</name>
    <name evidence="3" type="ORF">SULA_1910</name>
    <name evidence="1" type="ORF">SULB_1911</name>
    <name evidence="2" type="ORF">SULC_1909</name>
    <name evidence="4" type="ORF">SULG_09605</name>
    <name evidence="5" type="ORF">SULH_09605</name>
    <name evidence="6" type="ORF">SULI_09605</name>
    <name evidence="7" type="ORF">SULM_09595</name>
    <name evidence="8" type="ORF">SULN_09595</name>
    <name evidence="9" type="ORF">SULO_09605</name>
    <name evidence="10" type="ORF">SULZ_09530</name>
</gene>
<dbReference type="EMBL" id="CP033239">
    <property type="protein sequence ID" value="AZF79085.1"/>
    <property type="molecule type" value="Genomic_DNA"/>
</dbReference>
<evidence type="ECO:0000313" key="9">
    <source>
        <dbReference type="EMBL" id="AZF81689.1"/>
    </source>
</evidence>
<dbReference type="Proteomes" id="UP000273194">
    <property type="component" value="Chromosome"/>
</dbReference>
<evidence type="ECO:0000313" key="24">
    <source>
        <dbReference type="Proteomes" id="UP000594632"/>
    </source>
</evidence>
<evidence type="ECO:0000313" key="10">
    <source>
        <dbReference type="EMBL" id="AZF84265.1"/>
    </source>
</evidence>
<dbReference type="InterPro" id="IPR050407">
    <property type="entry name" value="Geranylgeranyl_reductase"/>
</dbReference>
<dbReference type="Proteomes" id="UP000076770">
    <property type="component" value="Chromosome i"/>
</dbReference>
<dbReference type="Proteomes" id="UP000275843">
    <property type="component" value="Chromosome"/>
</dbReference>
<dbReference type="PATRIC" id="fig|2287.6.peg.1963"/>
<dbReference type="PANTHER" id="PTHR42685:SF20">
    <property type="entry name" value="HYDROGENASE, PUTATIVE-RELATED"/>
    <property type="match status" value="1"/>
</dbReference>
<evidence type="ECO:0000313" key="1">
    <source>
        <dbReference type="EMBL" id="AKA74134.1"/>
    </source>
</evidence>
<dbReference type="OMA" id="AYAKPRW"/>
<dbReference type="EMBL" id="CP011056">
    <property type="protein sequence ID" value="AKA76832.1"/>
    <property type="molecule type" value="Genomic_DNA"/>
</dbReference>
<reference evidence="12" key="3">
    <citation type="submission" date="2016-04" db="EMBL/GenBank/DDBJ databases">
        <authorList>
            <person name="Evans L.H."/>
            <person name="Alamgir A."/>
            <person name="Owens N."/>
            <person name="Weber N.D."/>
            <person name="Virtaneva K."/>
            <person name="Barbian K."/>
            <person name="Babar A."/>
            <person name="Rosenke K."/>
        </authorList>
    </citation>
    <scope>NUCLEOTIDE SEQUENCE</scope>
    <source>
        <strain evidence="12">P1</strain>
    </source>
</reference>
<evidence type="ECO:0000313" key="7">
    <source>
        <dbReference type="EMBL" id="AZF76476.1"/>
    </source>
</evidence>
<dbReference type="SUPFAM" id="SSF51905">
    <property type="entry name" value="FAD/NAD(P)-binding domain"/>
    <property type="match status" value="1"/>
</dbReference>
<dbReference type="EMBL" id="CP033235">
    <property type="protein sequence ID" value="AZF68613.1"/>
    <property type="molecule type" value="Genomic_DNA"/>
</dbReference>
<evidence type="ECO:0000313" key="22">
    <source>
        <dbReference type="Proteomes" id="UP000278715"/>
    </source>
</evidence>
<dbReference type="EMBL" id="CP033236">
    <property type="protein sequence ID" value="AZF71233.1"/>
    <property type="molecule type" value="Genomic_DNA"/>
</dbReference>
<dbReference type="PANTHER" id="PTHR42685">
    <property type="entry name" value="GERANYLGERANYL DIPHOSPHATE REDUCTASE"/>
    <property type="match status" value="1"/>
</dbReference>
<evidence type="ECO:0000313" key="15">
    <source>
        <dbReference type="Proteomes" id="UP000033106"/>
    </source>
</evidence>
<dbReference type="KEGG" id="ssoa:SULA_1910"/>
<dbReference type="EMBL" id="CP033240">
    <property type="protein sequence ID" value="AZF81689.1"/>
    <property type="molecule type" value="Genomic_DNA"/>
</dbReference>
<dbReference type="Pfam" id="PF13450">
    <property type="entry name" value="NAD_binding_8"/>
    <property type="match status" value="1"/>
</dbReference>
<reference evidence="1" key="5">
    <citation type="submission" date="2018-10" db="EMBL/GenBank/DDBJ databases">
        <authorList>
            <person name="McCarthy S."/>
            <person name="Gradnigo J."/>
            <person name="Johnson T."/>
            <person name="Payne S."/>
            <person name="Lipzen A."/>
            <person name="Schackwitz W."/>
            <person name="Martin J."/>
            <person name="Moriyama E."/>
            <person name="Blum P."/>
        </authorList>
    </citation>
    <scope>NUCLEOTIDE SEQUENCE</scope>
    <source>
        <strain evidence="1">SARC-B</strain>
        <strain evidence="2">SARC-C</strain>
        <strain evidence="3">SULA</strain>
    </source>
</reference>
<dbReference type="EMBL" id="LT549890">
    <property type="protein sequence ID" value="SAI84488.1"/>
    <property type="molecule type" value="Genomic_DNA"/>
</dbReference>
<evidence type="ECO:0000313" key="19">
    <source>
        <dbReference type="Proteomes" id="UP000273194"/>
    </source>
</evidence>
<dbReference type="EMBL" id="CP011055">
    <property type="protein sequence ID" value="AKA74134.1"/>
    <property type="molecule type" value="Genomic_DNA"/>
</dbReference>
<dbReference type="AlphaFoldDB" id="A0A0E3MAR9"/>
<dbReference type="GeneID" id="1455147"/>
<dbReference type="Proteomes" id="UP000282269">
    <property type="component" value="Chromosome"/>
</dbReference>
<evidence type="ECO:0000313" key="5">
    <source>
        <dbReference type="EMBL" id="AZF71233.1"/>
    </source>
</evidence>
<evidence type="ECO:0000313" key="8">
    <source>
        <dbReference type="EMBL" id="AZF79085.1"/>
    </source>
</evidence>
<evidence type="ECO:0000313" key="21">
    <source>
        <dbReference type="Proteomes" id="UP000275843"/>
    </source>
</evidence>
<evidence type="ECO:0000313" key="13">
    <source>
        <dbReference type="Proteomes" id="UP000033057"/>
    </source>
</evidence>
<dbReference type="InterPro" id="IPR036188">
    <property type="entry name" value="FAD/NAD-bd_sf"/>
</dbReference>
<dbReference type="EMBL" id="CP033238">
    <property type="protein sequence ID" value="AZF76476.1"/>
    <property type="molecule type" value="Genomic_DNA"/>
</dbReference>
<dbReference type="Proteomes" id="UP000269431">
    <property type="component" value="Chromosome"/>
</dbReference>
<evidence type="ECO:0000313" key="6">
    <source>
        <dbReference type="EMBL" id="AZF73853.1"/>
    </source>
</evidence>
<dbReference type="Proteomes" id="UP000033085">
    <property type="component" value="Chromosome"/>
</dbReference>
<reference evidence="11 24" key="6">
    <citation type="journal article" date="2020" name="Nat. Commun.">
        <title>The structures of two archaeal type IV pili illuminate evolutionary relationships.</title>
        <authorList>
            <person name="Wang F."/>
            <person name="Baquero D.P."/>
            <person name="Su Z."/>
            <person name="Beltran L.C."/>
            <person name="Prangishvili D."/>
            <person name="Krupovic M."/>
            <person name="Egelman E.H."/>
        </authorList>
    </citation>
    <scope>NUCLEOTIDE SEQUENCE [LARGE SCALE GENOMIC DNA]</scope>
    <source>
        <strain evidence="11 24">POZ149</strain>
    </source>
</reference>
<dbReference type="OrthoDB" id="46008at2157"/>
<dbReference type="GeneID" id="44129828"/>
<reference evidence="13 14" key="1">
    <citation type="journal article" date="2015" name="Genome Announc.">
        <title>Complete Genome Sequence of Sulfolobus solfataricus Strain 98/2 and Evolved Derivatives.</title>
        <authorList>
            <person name="McCarthy S."/>
            <person name="Gradnigo J."/>
            <person name="Johnson T."/>
            <person name="Payne S."/>
            <person name="Lipzen A."/>
            <person name="Martin J."/>
            <person name="Schackwitz W."/>
            <person name="Moriyama E."/>
            <person name="Blum P."/>
        </authorList>
    </citation>
    <scope>NUCLEOTIDE SEQUENCE [LARGE SCALE GENOMIC DNA]</scope>
    <source>
        <strain evidence="13">98/2 SULC</strain>
        <strain evidence="1">SARC-B</strain>
        <strain evidence="2">SARC-C</strain>
        <strain evidence="3 15">SULA</strain>
        <strain evidence="14">SULB</strain>
    </source>
</reference>
<dbReference type="FunFam" id="3.50.50.60:FF:000579">
    <property type="entry name" value="FAD dependent oxidoreductase"/>
    <property type="match status" value="1"/>
</dbReference>
<dbReference type="Proteomes" id="UP000273443">
    <property type="component" value="Chromosome"/>
</dbReference>
<dbReference type="EMBL" id="CP033241">
    <property type="protein sequence ID" value="AZF84265.1"/>
    <property type="molecule type" value="Genomic_DNA"/>
</dbReference>